<dbReference type="OrthoDB" id="100006at2759"/>
<evidence type="ECO:0000256" key="4">
    <source>
        <dbReference type="ARBA" id="ARBA00023136"/>
    </source>
</evidence>
<comment type="subcellular location">
    <subcellularLocation>
        <location evidence="1">Membrane</location>
        <topology evidence="1">Multi-pass membrane protein</topology>
    </subcellularLocation>
</comment>
<feature type="transmembrane region" description="Helical" evidence="6">
    <location>
        <begin position="229"/>
        <end position="250"/>
    </location>
</feature>
<dbReference type="GO" id="GO:0005886">
    <property type="term" value="C:plasma membrane"/>
    <property type="evidence" value="ECO:0007669"/>
    <property type="project" value="TreeGrafter"/>
</dbReference>
<dbReference type="EMBL" id="SWKU01000008">
    <property type="protein sequence ID" value="KAF3004239.1"/>
    <property type="molecule type" value="Genomic_DNA"/>
</dbReference>
<feature type="transmembrane region" description="Helical" evidence="6">
    <location>
        <begin position="188"/>
        <end position="209"/>
    </location>
</feature>
<dbReference type="Pfam" id="PF11970">
    <property type="entry name" value="GPR_Gpa2_C"/>
    <property type="match status" value="1"/>
</dbReference>
<sequence length="413" mass="46423">MVDFDNLDEVSRSFELPAHIHPWLRAVVVLGFISFAASVSLLFVLTYKLISWHIKSKRSNQFVILIFNLLWADIQQALAFLLNVEWLRLGSVQVENPICFAQGWLVSTGDLGSGIWCFAIGLHTFASVILDYRLKPRTFYAAVAGAWIFIIGVSSIGVGMYGSNLYVRSGVWCWIHHDLKGLRLWTHYVWIFIFEFGNVFIYAIIYTILLHRIHTGYYTPEESKRVRAISNLMVVYPAVYVICTLPLASARMAAMTGEVPSLARLCLAGAMITSNGWLDVLLYTCTRRIMIFSDEPPADSNGFDTFAAPFWHDKATRFGAETTIEALHSRRNRRNPSRSAPASGRGSLDDLFPLGDKDIKLVMTTQVVSEPANQDDVEEIEAAGGRAVRPRSPLSQWSEESKSMKSMQNQSPL</sequence>
<feature type="region of interest" description="Disordered" evidence="5">
    <location>
        <begin position="326"/>
        <end position="351"/>
    </location>
</feature>
<feature type="compositionally biased region" description="Polar residues" evidence="5">
    <location>
        <begin position="393"/>
        <end position="413"/>
    </location>
</feature>
<feature type="transmembrane region" description="Helical" evidence="6">
    <location>
        <begin position="139"/>
        <end position="162"/>
    </location>
</feature>
<keyword evidence="3 6" id="KW-1133">Transmembrane helix</keyword>
<organism evidence="8 9">
    <name type="scientific">Curvularia kusanoi</name>
    <name type="common">Cochliobolus kusanoi</name>
    <dbReference type="NCBI Taxonomy" id="90978"/>
    <lineage>
        <taxon>Eukaryota</taxon>
        <taxon>Fungi</taxon>
        <taxon>Dikarya</taxon>
        <taxon>Ascomycota</taxon>
        <taxon>Pezizomycotina</taxon>
        <taxon>Dothideomycetes</taxon>
        <taxon>Pleosporomycetidae</taxon>
        <taxon>Pleosporales</taxon>
        <taxon>Pleosporineae</taxon>
        <taxon>Pleosporaceae</taxon>
        <taxon>Curvularia</taxon>
    </lineage>
</organism>
<evidence type="ECO:0000256" key="1">
    <source>
        <dbReference type="ARBA" id="ARBA00004141"/>
    </source>
</evidence>
<dbReference type="AlphaFoldDB" id="A0A9P4TH92"/>
<evidence type="ECO:0000313" key="8">
    <source>
        <dbReference type="EMBL" id="KAF3004239.1"/>
    </source>
</evidence>
<keyword evidence="4 6" id="KW-0472">Membrane</keyword>
<feature type="transmembrane region" description="Helical" evidence="6">
    <location>
        <begin position="262"/>
        <end position="283"/>
    </location>
</feature>
<evidence type="ECO:0000313" key="9">
    <source>
        <dbReference type="Proteomes" id="UP000801428"/>
    </source>
</evidence>
<evidence type="ECO:0000256" key="6">
    <source>
        <dbReference type="SAM" id="Phobius"/>
    </source>
</evidence>
<feature type="region of interest" description="Disordered" evidence="5">
    <location>
        <begin position="370"/>
        <end position="413"/>
    </location>
</feature>
<accession>A0A9P4TH92</accession>
<dbReference type="Proteomes" id="UP000801428">
    <property type="component" value="Unassembled WGS sequence"/>
</dbReference>
<dbReference type="PANTHER" id="PTHR23112">
    <property type="entry name" value="G PROTEIN-COUPLED RECEPTOR 157-RELATED"/>
    <property type="match status" value="1"/>
</dbReference>
<dbReference type="PANTHER" id="PTHR23112:SF37">
    <property type="entry name" value="G PROTEIN-COUPLED RECEPTOR GPR1"/>
    <property type="match status" value="1"/>
</dbReference>
<feature type="transmembrane region" description="Helical" evidence="6">
    <location>
        <begin position="113"/>
        <end position="132"/>
    </location>
</feature>
<name>A0A9P4TH92_CURKU</name>
<evidence type="ECO:0000256" key="5">
    <source>
        <dbReference type="SAM" id="MobiDB-lite"/>
    </source>
</evidence>
<proteinExistence type="predicted"/>
<reference evidence="8" key="1">
    <citation type="submission" date="2019-04" db="EMBL/GenBank/DDBJ databases">
        <title>Sequencing of skin fungus with MAO and IRED activity.</title>
        <authorList>
            <person name="Marsaioli A.J."/>
            <person name="Bonatto J.M.C."/>
            <person name="Reis Junior O."/>
        </authorList>
    </citation>
    <scope>NUCLEOTIDE SEQUENCE</scope>
    <source>
        <strain evidence="8">30M1</strain>
    </source>
</reference>
<evidence type="ECO:0000256" key="3">
    <source>
        <dbReference type="ARBA" id="ARBA00022989"/>
    </source>
</evidence>
<evidence type="ECO:0000259" key="7">
    <source>
        <dbReference type="Pfam" id="PF11970"/>
    </source>
</evidence>
<dbReference type="Gene3D" id="1.20.1070.10">
    <property type="entry name" value="Rhodopsin 7-helix transmembrane proteins"/>
    <property type="match status" value="1"/>
</dbReference>
<feature type="transmembrane region" description="Helical" evidence="6">
    <location>
        <begin position="62"/>
        <end position="82"/>
    </location>
</feature>
<dbReference type="GO" id="GO:0007189">
    <property type="term" value="P:adenylate cyclase-activating G protein-coupled receptor signaling pathway"/>
    <property type="evidence" value="ECO:0007669"/>
    <property type="project" value="TreeGrafter"/>
</dbReference>
<feature type="domain" description="G protein-coupled receptor GPR1/2/3 C-terminal" evidence="7">
    <location>
        <begin position="223"/>
        <end position="288"/>
    </location>
</feature>
<dbReference type="GO" id="GO:0004930">
    <property type="term" value="F:G protein-coupled receptor activity"/>
    <property type="evidence" value="ECO:0007669"/>
    <property type="project" value="TreeGrafter"/>
</dbReference>
<protein>
    <recommendedName>
        <fullName evidence="7">G protein-coupled receptor GPR1/2/3 C-terminal domain-containing protein</fullName>
    </recommendedName>
</protein>
<feature type="transmembrane region" description="Helical" evidence="6">
    <location>
        <begin position="23"/>
        <end position="50"/>
    </location>
</feature>
<evidence type="ECO:0000256" key="2">
    <source>
        <dbReference type="ARBA" id="ARBA00022692"/>
    </source>
</evidence>
<keyword evidence="2 6" id="KW-0812">Transmembrane</keyword>
<dbReference type="InterPro" id="IPR022596">
    <property type="entry name" value="GPR1/2/3_C"/>
</dbReference>
<dbReference type="SUPFAM" id="SSF81321">
    <property type="entry name" value="Family A G protein-coupled receptor-like"/>
    <property type="match status" value="1"/>
</dbReference>
<keyword evidence="9" id="KW-1185">Reference proteome</keyword>
<comment type="caution">
    <text evidence="8">The sequence shown here is derived from an EMBL/GenBank/DDBJ whole genome shotgun (WGS) entry which is preliminary data.</text>
</comment>
<gene>
    <name evidence="8" type="ORF">E8E13_007493</name>
</gene>